<gene>
    <name evidence="1" type="ORF">NC653_022264</name>
</gene>
<organism evidence="1 2">
    <name type="scientific">Populus alba x Populus x berolinensis</name>
    <dbReference type="NCBI Taxonomy" id="444605"/>
    <lineage>
        <taxon>Eukaryota</taxon>
        <taxon>Viridiplantae</taxon>
        <taxon>Streptophyta</taxon>
        <taxon>Embryophyta</taxon>
        <taxon>Tracheophyta</taxon>
        <taxon>Spermatophyta</taxon>
        <taxon>Magnoliopsida</taxon>
        <taxon>eudicotyledons</taxon>
        <taxon>Gunneridae</taxon>
        <taxon>Pentapetalae</taxon>
        <taxon>rosids</taxon>
        <taxon>fabids</taxon>
        <taxon>Malpighiales</taxon>
        <taxon>Salicaceae</taxon>
        <taxon>Saliceae</taxon>
        <taxon>Populus</taxon>
    </lineage>
</organism>
<evidence type="ECO:0000313" key="1">
    <source>
        <dbReference type="EMBL" id="KAJ6983991.1"/>
    </source>
</evidence>
<comment type="caution">
    <text evidence="1">The sequence shown here is derived from an EMBL/GenBank/DDBJ whole genome shotgun (WGS) entry which is preliminary data.</text>
</comment>
<keyword evidence="2" id="KW-1185">Reference proteome</keyword>
<dbReference type="AlphaFoldDB" id="A0AAD6Q9H9"/>
<proteinExistence type="predicted"/>
<dbReference type="GO" id="GO:0080124">
    <property type="term" value="F:pheophytinase activity"/>
    <property type="evidence" value="ECO:0007669"/>
    <property type="project" value="InterPro"/>
</dbReference>
<dbReference type="InterPro" id="IPR044211">
    <property type="entry name" value="PPH_chloroplastic"/>
</dbReference>
<evidence type="ECO:0000313" key="2">
    <source>
        <dbReference type="Proteomes" id="UP001164929"/>
    </source>
</evidence>
<protein>
    <submittedName>
        <fullName evidence="1">Uncharacterized protein</fullName>
    </submittedName>
</protein>
<reference evidence="1" key="1">
    <citation type="journal article" date="2023" name="Mol. Ecol. Resour.">
        <title>Chromosome-level genome assembly of a triploid poplar Populus alba 'Berolinensis'.</title>
        <authorList>
            <person name="Chen S."/>
            <person name="Yu Y."/>
            <person name="Wang X."/>
            <person name="Wang S."/>
            <person name="Zhang T."/>
            <person name="Zhou Y."/>
            <person name="He R."/>
            <person name="Meng N."/>
            <person name="Wang Y."/>
            <person name="Liu W."/>
            <person name="Liu Z."/>
            <person name="Liu J."/>
            <person name="Guo Q."/>
            <person name="Huang H."/>
            <person name="Sederoff R.R."/>
            <person name="Wang G."/>
            <person name="Qu G."/>
            <person name="Chen S."/>
        </authorList>
    </citation>
    <scope>NUCLEOTIDE SEQUENCE</scope>
    <source>
        <strain evidence="1">SC-2020</strain>
    </source>
</reference>
<dbReference type="GO" id="GO:0015996">
    <property type="term" value="P:chlorophyll catabolic process"/>
    <property type="evidence" value="ECO:0007669"/>
    <property type="project" value="InterPro"/>
</dbReference>
<accession>A0AAD6Q9H9</accession>
<dbReference type="Proteomes" id="UP001164929">
    <property type="component" value="Chromosome 9"/>
</dbReference>
<dbReference type="PANTHER" id="PTHR47280">
    <property type="entry name" value="PHEOPHYTINASE, CHLOROPLASTIC"/>
    <property type="match status" value="1"/>
</dbReference>
<dbReference type="PANTHER" id="PTHR47280:SF1">
    <property type="entry name" value="PHEOPHYTINASE, CHLOROPLASTIC"/>
    <property type="match status" value="1"/>
</dbReference>
<name>A0AAD6Q9H9_9ROSI</name>
<dbReference type="EMBL" id="JAQIZT010000009">
    <property type="protein sequence ID" value="KAJ6983991.1"/>
    <property type="molecule type" value="Genomic_DNA"/>
</dbReference>
<sequence>MAEILKQVVRQIILQILTKCFLVFLKITQLPAAAASFASIMFAPQGTAILQAIFPFVSCYGKEDPWCDACLKGLFKQVKDSRLPEAPYYAQLSHCPHDERFLRYVAHRAVNYLLRERGLTKTGIPMVSVALPLHEECRSCRELALPWDLEFVREGSRKISYCPVRWIQVFYLE</sequence>
<dbReference type="GO" id="GO:0009507">
    <property type="term" value="C:chloroplast"/>
    <property type="evidence" value="ECO:0007669"/>
    <property type="project" value="TreeGrafter"/>
</dbReference>